<keyword evidence="2" id="KW-1185">Reference proteome</keyword>
<reference evidence="1 2" key="1">
    <citation type="submission" date="2018-06" db="EMBL/GenBank/DDBJ databases">
        <authorList>
            <consortium name="Pathogen Informatics"/>
            <person name="Doyle S."/>
        </authorList>
    </citation>
    <scope>NUCLEOTIDE SEQUENCE [LARGE SCALE GENOMIC DNA]</scope>
    <source>
        <strain evidence="1 2">NCTC4824</strain>
    </source>
</reference>
<proteinExistence type="predicted"/>
<name>A0A2X4WM36_LEDLE</name>
<dbReference type="AlphaFoldDB" id="A0A2X4WM36"/>
<accession>A0A2X4WM36</accession>
<dbReference type="Proteomes" id="UP000249134">
    <property type="component" value="Chromosome 1"/>
</dbReference>
<evidence type="ECO:0000313" key="2">
    <source>
        <dbReference type="Proteomes" id="UP000249134"/>
    </source>
</evidence>
<sequence>MVHKANGKTTTDIFAFLVSNFPAKAFPIASKYIIQAMDLLNVPLICSRHAIKQTFSKNHFADRFGESFDKLNVVTTYNLAYNAAIIVERALAMQ</sequence>
<gene>
    <name evidence="1" type="ORF">NCTC4824_02240</name>
</gene>
<dbReference type="KEGG" id="blen:NCTC4824_02240"/>
<evidence type="ECO:0000313" key="1">
    <source>
        <dbReference type="EMBL" id="SQI58660.1"/>
    </source>
</evidence>
<protein>
    <submittedName>
        <fullName evidence="1">Hca operon transcriptional activator</fullName>
    </submittedName>
</protein>
<dbReference type="STRING" id="1348624.GCA_001591545_01293"/>
<organism evidence="1 2">
    <name type="scientific">Lederbergia lenta</name>
    <name type="common">Bacillus lentus</name>
    <dbReference type="NCBI Taxonomy" id="1467"/>
    <lineage>
        <taxon>Bacteria</taxon>
        <taxon>Bacillati</taxon>
        <taxon>Bacillota</taxon>
        <taxon>Bacilli</taxon>
        <taxon>Bacillales</taxon>
        <taxon>Bacillaceae</taxon>
        <taxon>Lederbergia</taxon>
    </lineage>
</organism>
<dbReference type="EMBL" id="LS483476">
    <property type="protein sequence ID" value="SQI58660.1"/>
    <property type="molecule type" value="Genomic_DNA"/>
</dbReference>